<keyword evidence="1" id="KW-0812">Transmembrane</keyword>
<comment type="caution">
    <text evidence="2">The sequence shown here is derived from an EMBL/GenBank/DDBJ whole genome shotgun (WGS) entry which is preliminary data.</text>
</comment>
<keyword evidence="1" id="KW-0472">Membrane</keyword>
<proteinExistence type="predicted"/>
<evidence type="ECO:0000256" key="1">
    <source>
        <dbReference type="SAM" id="Phobius"/>
    </source>
</evidence>
<name>X1I7Z9_9ZZZZ</name>
<dbReference type="AlphaFoldDB" id="X1I7Z9"/>
<organism evidence="2">
    <name type="scientific">marine sediment metagenome</name>
    <dbReference type="NCBI Taxonomy" id="412755"/>
    <lineage>
        <taxon>unclassified sequences</taxon>
        <taxon>metagenomes</taxon>
        <taxon>ecological metagenomes</taxon>
    </lineage>
</organism>
<feature type="transmembrane region" description="Helical" evidence="1">
    <location>
        <begin position="23"/>
        <end position="44"/>
    </location>
</feature>
<dbReference type="EMBL" id="BARU01025351">
    <property type="protein sequence ID" value="GAH65410.1"/>
    <property type="molecule type" value="Genomic_DNA"/>
</dbReference>
<gene>
    <name evidence="2" type="ORF">S03H2_40858</name>
</gene>
<protein>
    <submittedName>
        <fullName evidence="2">Uncharacterized protein</fullName>
    </submittedName>
</protein>
<keyword evidence="1" id="KW-1133">Transmembrane helix</keyword>
<reference evidence="2" key="1">
    <citation type="journal article" date="2014" name="Front. Microbiol.">
        <title>High frequency of phylogenetically diverse reductive dehalogenase-homologous genes in deep subseafloor sedimentary metagenomes.</title>
        <authorList>
            <person name="Kawai M."/>
            <person name="Futagami T."/>
            <person name="Toyoda A."/>
            <person name="Takaki Y."/>
            <person name="Nishi S."/>
            <person name="Hori S."/>
            <person name="Arai W."/>
            <person name="Tsubouchi T."/>
            <person name="Morono Y."/>
            <person name="Uchiyama I."/>
            <person name="Ito T."/>
            <person name="Fujiyama A."/>
            <person name="Inagaki F."/>
            <person name="Takami H."/>
        </authorList>
    </citation>
    <scope>NUCLEOTIDE SEQUENCE</scope>
    <source>
        <strain evidence="2">Expedition CK06-06</strain>
    </source>
</reference>
<accession>X1I7Z9</accession>
<sequence>MGIVCWLVARAFEPYVVTIGFRVLQVGIAIVAGLVTLAIASTALRIKEMKTILGIVTGRIRGESGQAGE</sequence>
<evidence type="ECO:0000313" key="2">
    <source>
        <dbReference type="EMBL" id="GAH65410.1"/>
    </source>
</evidence>